<evidence type="ECO:0000313" key="3">
    <source>
        <dbReference type="Proteomes" id="UP000230750"/>
    </source>
</evidence>
<dbReference type="STRING" id="307972.A0A2G8JUU2"/>
<reference evidence="2 3" key="1">
    <citation type="journal article" date="2017" name="PLoS Biol.">
        <title>The sea cucumber genome provides insights into morphological evolution and visceral regeneration.</title>
        <authorList>
            <person name="Zhang X."/>
            <person name="Sun L."/>
            <person name="Yuan J."/>
            <person name="Sun Y."/>
            <person name="Gao Y."/>
            <person name="Zhang L."/>
            <person name="Li S."/>
            <person name="Dai H."/>
            <person name="Hamel J.F."/>
            <person name="Liu C."/>
            <person name="Yu Y."/>
            <person name="Liu S."/>
            <person name="Lin W."/>
            <person name="Guo K."/>
            <person name="Jin S."/>
            <person name="Xu P."/>
            <person name="Storey K.B."/>
            <person name="Huan P."/>
            <person name="Zhang T."/>
            <person name="Zhou Y."/>
            <person name="Zhang J."/>
            <person name="Lin C."/>
            <person name="Li X."/>
            <person name="Xing L."/>
            <person name="Huo D."/>
            <person name="Sun M."/>
            <person name="Wang L."/>
            <person name="Mercier A."/>
            <person name="Li F."/>
            <person name="Yang H."/>
            <person name="Xiang J."/>
        </authorList>
    </citation>
    <scope>NUCLEOTIDE SEQUENCE [LARGE SCALE GENOMIC DNA]</scope>
    <source>
        <strain evidence="2">Shaxun</strain>
        <tissue evidence="2">Muscle</tissue>
    </source>
</reference>
<dbReference type="SUPFAM" id="SSF55920">
    <property type="entry name" value="Creatinase/aminopeptidase"/>
    <property type="match status" value="1"/>
</dbReference>
<dbReference type="AlphaFoldDB" id="A0A2G8JUU2"/>
<dbReference type="InterPro" id="IPR036005">
    <property type="entry name" value="Creatinase/aminopeptidase-like"/>
</dbReference>
<protein>
    <submittedName>
        <fullName evidence="2">Creatinase</fullName>
    </submittedName>
</protein>
<dbReference type="InterPro" id="IPR050659">
    <property type="entry name" value="Peptidase_M24B"/>
</dbReference>
<dbReference type="OrthoDB" id="4215474at2759"/>
<comment type="caution">
    <text evidence="2">The sequence shown here is derived from an EMBL/GenBank/DDBJ whole genome shotgun (WGS) entry which is preliminary data.</text>
</comment>
<dbReference type="PANTHER" id="PTHR46112:SF2">
    <property type="entry name" value="XAA-PRO AMINOPEPTIDASE P-RELATED"/>
    <property type="match status" value="1"/>
</dbReference>
<proteinExistence type="predicted"/>
<dbReference type="EMBL" id="MRZV01001228">
    <property type="protein sequence ID" value="PIK39537.1"/>
    <property type="molecule type" value="Genomic_DNA"/>
</dbReference>
<evidence type="ECO:0000313" key="2">
    <source>
        <dbReference type="EMBL" id="PIK39537.1"/>
    </source>
</evidence>
<dbReference type="Pfam" id="PF00557">
    <property type="entry name" value="Peptidase_M24"/>
    <property type="match status" value="1"/>
</dbReference>
<name>A0A2G8JUU2_STIJA</name>
<dbReference type="Proteomes" id="UP000230750">
    <property type="component" value="Unassembled WGS sequence"/>
</dbReference>
<organism evidence="2 3">
    <name type="scientific">Stichopus japonicus</name>
    <name type="common">Sea cucumber</name>
    <dbReference type="NCBI Taxonomy" id="307972"/>
    <lineage>
        <taxon>Eukaryota</taxon>
        <taxon>Metazoa</taxon>
        <taxon>Echinodermata</taxon>
        <taxon>Eleutherozoa</taxon>
        <taxon>Echinozoa</taxon>
        <taxon>Holothuroidea</taxon>
        <taxon>Aspidochirotacea</taxon>
        <taxon>Aspidochirotida</taxon>
        <taxon>Stichopodidae</taxon>
        <taxon>Apostichopus</taxon>
    </lineage>
</organism>
<keyword evidence="3" id="KW-1185">Reference proteome</keyword>
<dbReference type="InterPro" id="IPR000994">
    <property type="entry name" value="Pept_M24"/>
</dbReference>
<evidence type="ECO:0000259" key="1">
    <source>
        <dbReference type="Pfam" id="PF00557"/>
    </source>
</evidence>
<dbReference type="PANTHER" id="PTHR46112">
    <property type="entry name" value="AMINOPEPTIDASE"/>
    <property type="match status" value="1"/>
</dbReference>
<dbReference type="Gene3D" id="3.90.230.10">
    <property type="entry name" value="Creatinase/methionine aminopeptidase superfamily"/>
    <property type="match status" value="1"/>
</dbReference>
<accession>A0A2G8JUU2</accession>
<sequence>MRMVKSKEEIDIIKEGAKICEVGGAAVLEACEEGVREYEVAQHATNVLVREVAKRFPNIELQDTWAWFQTGINTDGAHNPPTSRQLQRGDIISMNVFPMICGYYTALERTLFMGDVTSDRHLQLWEINCEVHRKGLELVKPGVRCCDVVKELDAIYDVYGVRKYRTIGYGHSIGILSHYYGREADLEFRSDIETVLEPGMVVSMEPMLVIPEGTAGAGGYREHDMLVLTEEGNENLTEFPYGPEHNIIKK</sequence>
<gene>
    <name evidence="2" type="ORF">BSL78_23616</name>
</gene>
<feature type="domain" description="Peptidase M24" evidence="1">
    <location>
        <begin position="12"/>
        <end position="230"/>
    </location>
</feature>